<dbReference type="Proteomes" id="UP000827907">
    <property type="component" value="Segment"/>
</dbReference>
<organism evidence="2 3">
    <name type="scientific">Escherichia phage vB_EcoP-22664UKE3-2</name>
    <dbReference type="NCBI Taxonomy" id="2865788"/>
    <lineage>
        <taxon>Viruses</taxon>
        <taxon>Duplodnaviria</taxon>
        <taxon>Heunggongvirae</taxon>
        <taxon>Uroviricota</taxon>
        <taxon>Caudoviricetes</taxon>
        <taxon>Autographivirales</taxon>
        <taxon>Autotranscriptaviridae</taxon>
        <taxon>Studiervirinae</taxon>
        <taxon>Kayfunavirus</taxon>
        <taxon>Kayfunavirus 22664UKE32</taxon>
    </lineage>
</organism>
<proteinExistence type="predicted"/>
<accession>A0AAE8C2R5</accession>
<name>A0AAE8C2R5_9CAUD</name>
<evidence type="ECO:0000313" key="3">
    <source>
        <dbReference type="Proteomes" id="UP000827907"/>
    </source>
</evidence>
<evidence type="ECO:0000313" key="2">
    <source>
        <dbReference type="EMBL" id="QZI78583.1"/>
    </source>
</evidence>
<keyword evidence="3" id="KW-1185">Reference proteome</keyword>
<sequence>MQDLRRQTPSSYLRLAPMEGGDINHNPSNTDSHRP</sequence>
<reference evidence="2 3" key="1">
    <citation type="submission" date="2021-05" db="EMBL/GenBank/DDBJ databases">
        <title>Naturally bred epsilon2 phages have an improved host range and effectivity in uropathogenic E. coli over their ancestor phages.</title>
        <authorList>
            <person name="Saez D."/>
            <person name="Loose M."/>
            <person name="Mutti M."/>
            <person name="Visram Z."/>
            <person name="Hitzenhammer E."/>
            <person name="Dippel D."/>
            <person name="Tisakova L."/>
            <person name="Schertler S."/>
            <person name="Wittmann J."/>
            <person name="Corsini L."/>
            <person name="Wagenlehner F."/>
        </authorList>
    </citation>
    <scope>NUCLEOTIDE SEQUENCE [LARGE SCALE GENOMIC DNA]</scope>
</reference>
<evidence type="ECO:0000256" key="1">
    <source>
        <dbReference type="SAM" id="MobiDB-lite"/>
    </source>
</evidence>
<feature type="compositionally biased region" description="Polar residues" evidence="1">
    <location>
        <begin position="25"/>
        <end position="35"/>
    </location>
</feature>
<dbReference type="EMBL" id="MZ234011">
    <property type="protein sequence ID" value="QZI78583.1"/>
    <property type="molecule type" value="Genomic_DNA"/>
</dbReference>
<feature type="region of interest" description="Disordered" evidence="1">
    <location>
        <begin position="1"/>
        <end position="35"/>
    </location>
</feature>
<protein>
    <submittedName>
        <fullName evidence="2">Uncharacterized protein</fullName>
    </submittedName>
</protein>
<gene>
    <name evidence="2" type="ORF">22664UKE3-2_008</name>
</gene>